<evidence type="ECO:0000313" key="6">
    <source>
        <dbReference type="EMBL" id="PLQ01592.1"/>
    </source>
</evidence>
<protein>
    <submittedName>
        <fullName evidence="6">Pilus assembly protein PilY</fullName>
    </submittedName>
</protein>
<keyword evidence="2" id="KW-0106">Calcium</keyword>
<proteinExistence type="predicted"/>
<reference evidence="6 7" key="1">
    <citation type="submission" date="2017-12" db="EMBL/GenBank/DDBJ databases">
        <title>Genome sequence of the active heterotrophic nitrifier-denitrifier, Cupriavidus pauculus UM1.</title>
        <authorList>
            <person name="Putonti C."/>
            <person name="Castignetti D."/>
        </authorList>
    </citation>
    <scope>NUCLEOTIDE SEQUENCE [LARGE SCALE GENOMIC DNA]</scope>
    <source>
        <strain evidence="6 7">UM1</strain>
    </source>
</reference>
<dbReference type="OrthoDB" id="7156875at2"/>
<keyword evidence="4" id="KW-0732">Signal</keyword>
<keyword evidence="1" id="KW-0479">Metal-binding</keyword>
<evidence type="ECO:0000259" key="5">
    <source>
        <dbReference type="Pfam" id="PF05567"/>
    </source>
</evidence>
<feature type="signal peptide" evidence="4">
    <location>
        <begin position="1"/>
        <end position="21"/>
    </location>
</feature>
<accession>A0A2N5CH94</accession>
<feature type="domain" description="PilY1 beta-propeller" evidence="5">
    <location>
        <begin position="766"/>
        <end position="1115"/>
    </location>
</feature>
<evidence type="ECO:0000256" key="3">
    <source>
        <dbReference type="SAM" id="MobiDB-lite"/>
    </source>
</evidence>
<organism evidence="6 7">
    <name type="scientific">Cupriavidus pauculus</name>
    <dbReference type="NCBI Taxonomy" id="82633"/>
    <lineage>
        <taxon>Bacteria</taxon>
        <taxon>Pseudomonadati</taxon>
        <taxon>Pseudomonadota</taxon>
        <taxon>Betaproteobacteria</taxon>
        <taxon>Burkholderiales</taxon>
        <taxon>Burkholderiaceae</taxon>
        <taxon>Cupriavidus</taxon>
    </lineage>
</organism>
<evidence type="ECO:0000256" key="2">
    <source>
        <dbReference type="ARBA" id="ARBA00022837"/>
    </source>
</evidence>
<comment type="caution">
    <text evidence="6">The sequence shown here is derived from an EMBL/GenBank/DDBJ whole genome shotgun (WGS) entry which is preliminary data.</text>
</comment>
<dbReference type="Proteomes" id="UP000234341">
    <property type="component" value="Unassembled WGS sequence"/>
</dbReference>
<dbReference type="EMBL" id="PJRP01000002">
    <property type="protein sequence ID" value="PLQ01592.1"/>
    <property type="molecule type" value="Genomic_DNA"/>
</dbReference>
<name>A0A2N5CH94_9BURK</name>
<dbReference type="GO" id="GO:0046872">
    <property type="term" value="F:metal ion binding"/>
    <property type="evidence" value="ECO:0007669"/>
    <property type="project" value="UniProtKB-KW"/>
</dbReference>
<feature type="region of interest" description="Disordered" evidence="3">
    <location>
        <begin position="1259"/>
        <end position="1300"/>
    </location>
</feature>
<gene>
    <name evidence="6" type="ORF">CYJ10_07940</name>
</gene>
<feature type="chain" id="PRO_5014788419" evidence="4">
    <location>
        <begin position="22"/>
        <end position="1300"/>
    </location>
</feature>
<dbReference type="Pfam" id="PF05567">
    <property type="entry name" value="T4P_PilY1"/>
    <property type="match status" value="1"/>
</dbReference>
<feature type="compositionally biased region" description="Basic and acidic residues" evidence="3">
    <location>
        <begin position="1275"/>
        <end position="1300"/>
    </location>
</feature>
<evidence type="ECO:0000256" key="1">
    <source>
        <dbReference type="ARBA" id="ARBA00022723"/>
    </source>
</evidence>
<dbReference type="InterPro" id="IPR008707">
    <property type="entry name" value="B-propeller_PilY1"/>
</dbReference>
<evidence type="ECO:0000313" key="7">
    <source>
        <dbReference type="Proteomes" id="UP000234341"/>
    </source>
</evidence>
<sequence>MKILQRLLPLAALLWAAAIGAATTPTVPTVAIATTPLYGKVQNLHPNLMLTLSVEFPTTGAAYRSAYSPGTEYVGYFNSAKCYAYDATNGYFTISGNASATRTCSSAFSGNFMNWAASSAIDMLRLAMTGGDRVVDTRTQTVLQRAVLQDDFFKSGSYFPLKSVSKANNSVSPSEVTPFSYTTLYMASCGNHIFFANSDSSGLSCSNLGQYADQYDKKGSLTERRAFRAQVQVCDSSEATSRTDLCFSYDGTNYKPVGEMQRNAERVRFAAFGYLNDNYNNGNLAQNERYGGVLRAPMKYLGNSAVNTDLKTITNTAKEWDAYGVFVSNPLSDTTGNSGVVNYLNKFGRTTIANLGKPTDNPTGSYKTYDPLSELFYESIRYLQYHPDGPTADAVNNLTTANTDNFAVYSKWSTDPMLNKCQRNYVLTIGDINTHQDNYIPGNNNTSRGDPARSRDTYSDFNVVDWTNKVGALEANSPNVGNPYPLSSLASLGTMTHPTSSKSTYYMAGVAYWAHTSAFRPDMPDARVTTFGIDVNENGNGTVGDTQRKSQIFLAAKYGGFLNAIKEGGNNDGNPFQTTVNGKLTNSTAEWETATGSNLPTNWFLASQPADMIRSIRKVFDVVANSGGTLAGIALSSNTVFTDQTVYTPGFDSQWNGKLTAYPLVRGTDGNVTVSSTSKWEAGSRLSSRTAASRTIYTLNSLTGAGAPFLWDNISKDQQALLNLNPDTGGIDSLGSKRLDYLRGDRSQENDGLGNGGVFRQRQTKLGDIINSAPVYVGAPTATHVGTGYNTFYGTYKSRTPAVYVGANDGMLHGFNATTGDELFAYVPNALFGSLNQLASQTYNHRAYVDATPTISEAQVGGNWKSVLTAGFGGGAQGVFAIDVTDPTAFGSSNVLWEFSDQDDADMGNVMGKPQIVKLMKSKDDKGVPQYEWFVIVGNGLNANLEDKSFNAQAPSVLFILSLNKSASEKWKLNTNYWKVTAPVPSAVPPYTTANGLSTPTVVAGSTEAALNAYAGDLQGNLWKFVLSGTSDTWNSGENGALPAYGGFPGKPMFIATDRVTGTRQPITMQPSVAYAPGGYIVLFGTGKYYEASDTTASPAFGNSFYGIYDGNTTQFAGDRKSLNRLDTKLTSDGSAITFSGTAVAPGFSGNRKPGWVIDFVDNTERQITSAALSGGLIYFNSVYTAIDSCNTAGGSRSYALNTLTGAPVNVTSGVQSSTGLLGAPTIIVITRSSDTRGSVGGYLQTTVTRVLSFGPDGSLTVNNGGNTGSGSGNPKDDPSASVKREGRQGWREVRNFKMN</sequence>
<evidence type="ECO:0000256" key="4">
    <source>
        <dbReference type="SAM" id="SignalP"/>
    </source>
</evidence>
<dbReference type="RefSeq" id="WP_101680943.1">
    <property type="nucleotide sequence ID" value="NZ_PJRP01000002.1"/>
</dbReference>